<accession>A0A3N0AHK5</accession>
<dbReference type="InterPro" id="IPR024064">
    <property type="entry name" value="FdhE-like_sf"/>
</dbReference>
<dbReference type="GO" id="GO:0005829">
    <property type="term" value="C:cytosol"/>
    <property type="evidence" value="ECO:0007669"/>
    <property type="project" value="TreeGrafter"/>
</dbReference>
<dbReference type="OrthoDB" id="9811074at2"/>
<evidence type="ECO:0000313" key="2">
    <source>
        <dbReference type="Proteomes" id="UP000267368"/>
    </source>
</evidence>
<protein>
    <submittedName>
        <fullName evidence="1">Formate dehydrogenase accessory protein FdhE</fullName>
    </submittedName>
</protein>
<dbReference type="SUPFAM" id="SSF144020">
    <property type="entry name" value="FdhE-like"/>
    <property type="match status" value="1"/>
</dbReference>
<dbReference type="InterPro" id="IPR006452">
    <property type="entry name" value="Formate_DH_accessory"/>
</dbReference>
<keyword evidence="2" id="KW-1185">Reference proteome</keyword>
<dbReference type="PANTHER" id="PTHR37689:SF1">
    <property type="entry name" value="PROTEIN FDHE"/>
    <property type="match status" value="1"/>
</dbReference>
<sequence>MNLKLADAALAAYEKQLDDADNARLAFFRAIWDVRERIAAEHAPRAHVMPAADDLRAWAAEGAPVLHRASLAIDAAVLADACGAVAACIAEKGGFAPEATTALSSFDWAAAIDGSPLEVAGSNPSAYVDAFAQRLLADGADEAAASVIVSAVFYALRALVEPSAAALQRALEDAGADEGHPLECPVCGAPATAARVGVTKKSDGRAKTLWCAQCGCTWAFERVRCARCGTRNQGHLHYFNVEGDDSHRIATCDECGGYMRTVFQDDALAPFSFDVEDVVMARLDSIALNQLAAQEQADAAQG</sequence>
<dbReference type="GO" id="GO:0008199">
    <property type="term" value="F:ferric iron binding"/>
    <property type="evidence" value="ECO:0007669"/>
    <property type="project" value="TreeGrafter"/>
</dbReference>
<dbReference type="AlphaFoldDB" id="A0A3N0AHK5"/>
<evidence type="ECO:0000313" key="1">
    <source>
        <dbReference type="EMBL" id="RNL21542.1"/>
    </source>
</evidence>
<organism evidence="1 2">
    <name type="scientific">Slackia faecicanis</name>
    <dbReference type="NCBI Taxonomy" id="255723"/>
    <lineage>
        <taxon>Bacteria</taxon>
        <taxon>Bacillati</taxon>
        <taxon>Actinomycetota</taxon>
        <taxon>Coriobacteriia</taxon>
        <taxon>Eggerthellales</taxon>
        <taxon>Eggerthellaceae</taxon>
        <taxon>Slackia</taxon>
    </lineage>
</organism>
<dbReference type="EMBL" id="QICB01000001">
    <property type="protein sequence ID" value="RNL21542.1"/>
    <property type="molecule type" value="Genomic_DNA"/>
</dbReference>
<dbReference type="CDD" id="cd16341">
    <property type="entry name" value="FdhE"/>
    <property type="match status" value="1"/>
</dbReference>
<comment type="caution">
    <text evidence="1">The sequence shown here is derived from an EMBL/GenBank/DDBJ whole genome shotgun (WGS) entry which is preliminary data.</text>
</comment>
<name>A0A3N0AHK5_9ACTN</name>
<gene>
    <name evidence="1" type="ORF">DMP07_01505</name>
</gene>
<reference evidence="2" key="1">
    <citation type="submission" date="2018-05" db="EMBL/GenBank/DDBJ databases">
        <title>Genome Sequencing of selected type strains of the family Eggerthellaceae.</title>
        <authorList>
            <person name="Danylec N."/>
            <person name="Stoll D.A."/>
            <person name="Doetsch A."/>
            <person name="Huch M."/>
        </authorList>
    </citation>
    <scope>NUCLEOTIDE SEQUENCE [LARGE SCALE GENOMIC DNA]</scope>
    <source>
        <strain evidence="2">DSM 17537</strain>
    </source>
</reference>
<dbReference type="RefSeq" id="WP_123197383.1">
    <property type="nucleotide sequence ID" value="NZ_QICB01000001.1"/>
</dbReference>
<dbReference type="Gene3D" id="3.90.1670.10">
    <property type="entry name" value="FdhE-like domain"/>
    <property type="match status" value="1"/>
</dbReference>
<proteinExistence type="predicted"/>
<dbReference type="GO" id="GO:0051604">
    <property type="term" value="P:protein maturation"/>
    <property type="evidence" value="ECO:0007669"/>
    <property type="project" value="TreeGrafter"/>
</dbReference>
<dbReference type="Proteomes" id="UP000267368">
    <property type="component" value="Unassembled WGS sequence"/>
</dbReference>
<dbReference type="PANTHER" id="PTHR37689">
    <property type="entry name" value="PROTEIN FDHE"/>
    <property type="match status" value="1"/>
</dbReference>